<proteinExistence type="predicted"/>
<organism evidence="1 2">
    <name type="scientific">Spartinivicinus marinus</name>
    <dbReference type="NCBI Taxonomy" id="2994442"/>
    <lineage>
        <taxon>Bacteria</taxon>
        <taxon>Pseudomonadati</taxon>
        <taxon>Pseudomonadota</taxon>
        <taxon>Gammaproteobacteria</taxon>
        <taxon>Oceanospirillales</taxon>
        <taxon>Zooshikellaceae</taxon>
        <taxon>Spartinivicinus</taxon>
    </lineage>
</organism>
<keyword evidence="1" id="KW-0648">Protein biosynthesis</keyword>
<sequence>MNNCIEQLTTNTFSTLAQHQSDDLVRLFNQCFQQSENTVLVKGNNEPLYLPQSETSPYHQVIFAHGFFSSALHEIAHWCIAGPQRRLLLDYGYWYQPDGRTQQQQKAFEQVESKPQALEWIFSKAAGIRFFISADNLSGPPIDTSTFKQAIFQETINYLETGLPKRALLFTEQLLSHYQPGLTLNNCQFSLAELI</sequence>
<evidence type="ECO:0000313" key="2">
    <source>
        <dbReference type="Proteomes" id="UP000569732"/>
    </source>
</evidence>
<dbReference type="RefSeq" id="WP_180566780.1">
    <property type="nucleotide sequence ID" value="NZ_JACCKB010000002.1"/>
</dbReference>
<accession>A0A853I1Y8</accession>
<keyword evidence="2" id="KW-1185">Reference proteome</keyword>
<gene>
    <name evidence="1" type="ORF">H0A36_01935</name>
</gene>
<reference evidence="1 2" key="1">
    <citation type="submission" date="2020-07" db="EMBL/GenBank/DDBJ databases">
        <title>Endozoicomonas sp. nov., isolated from sediment.</title>
        <authorList>
            <person name="Gu T."/>
        </authorList>
    </citation>
    <scope>NUCLEOTIDE SEQUENCE [LARGE SCALE GENOMIC DNA]</scope>
    <source>
        <strain evidence="1 2">SM1973</strain>
    </source>
</reference>
<keyword evidence="1" id="KW-0251">Elongation factor</keyword>
<protein>
    <submittedName>
        <fullName evidence="1">Elongation factor P hydroxylase</fullName>
    </submittedName>
</protein>
<evidence type="ECO:0000313" key="1">
    <source>
        <dbReference type="EMBL" id="NYZ64748.1"/>
    </source>
</evidence>
<dbReference type="Proteomes" id="UP000569732">
    <property type="component" value="Unassembled WGS sequence"/>
</dbReference>
<comment type="caution">
    <text evidence="1">The sequence shown here is derived from an EMBL/GenBank/DDBJ whole genome shotgun (WGS) entry which is preliminary data.</text>
</comment>
<dbReference type="InterPro" id="IPR007411">
    <property type="entry name" value="EpmC"/>
</dbReference>
<dbReference type="AlphaFoldDB" id="A0A853I1Y8"/>
<dbReference type="EMBL" id="JACCKB010000002">
    <property type="protein sequence ID" value="NYZ64748.1"/>
    <property type="molecule type" value="Genomic_DNA"/>
</dbReference>
<dbReference type="GO" id="GO:0003746">
    <property type="term" value="F:translation elongation factor activity"/>
    <property type="evidence" value="ECO:0007669"/>
    <property type="project" value="UniProtKB-KW"/>
</dbReference>
<dbReference type="Pfam" id="PF04315">
    <property type="entry name" value="EpmC"/>
    <property type="match status" value="1"/>
</dbReference>
<name>A0A853I1Y8_9GAMM</name>